<proteinExistence type="inferred from homology"/>
<dbReference type="PATRIC" id="fig|1131731.3.peg.4146"/>
<accession>K6DPT6</accession>
<reference evidence="4 5" key="1">
    <citation type="journal article" date="2012" name="Front. Microbiol.">
        <title>Redundancy and modularity in membrane-associated dissimilatory nitrate reduction in Bacillus.</title>
        <authorList>
            <person name="Heylen K."/>
            <person name="Keltjens J."/>
        </authorList>
    </citation>
    <scope>NUCLEOTIDE SEQUENCE [LARGE SCALE GENOMIC DNA]</scope>
    <source>
        <strain evidence="4 5">LMG 9581</strain>
    </source>
</reference>
<keyword evidence="5" id="KW-1185">Reference proteome</keyword>
<feature type="coiled-coil region" evidence="2">
    <location>
        <begin position="190"/>
        <end position="217"/>
    </location>
</feature>
<dbReference type="SUPFAM" id="SSF48295">
    <property type="entry name" value="TrpR-like"/>
    <property type="match status" value="3"/>
</dbReference>
<dbReference type="EMBL" id="AJLR01000152">
    <property type="protein sequence ID" value="EKN62801.1"/>
    <property type="molecule type" value="Genomic_DNA"/>
</dbReference>
<dbReference type="InterPro" id="IPR010921">
    <property type="entry name" value="Trp_repressor/repl_initiator"/>
</dbReference>
<evidence type="ECO:0000313" key="5">
    <source>
        <dbReference type="Proteomes" id="UP000006315"/>
    </source>
</evidence>
<feature type="domain" description="Insertion element IS150 protein InsJ-like helix-turn-helix" evidence="3">
    <location>
        <begin position="132"/>
        <end position="184"/>
    </location>
</feature>
<dbReference type="Proteomes" id="UP000006315">
    <property type="component" value="Unassembled WGS sequence"/>
</dbReference>
<comment type="similarity">
    <text evidence="1">Belongs to the IS150/IS1296 orfA family.</text>
</comment>
<keyword evidence="2" id="KW-0175">Coiled coil</keyword>
<dbReference type="AlphaFoldDB" id="K6DPT6"/>
<evidence type="ECO:0000259" key="3">
    <source>
        <dbReference type="Pfam" id="PF13518"/>
    </source>
</evidence>
<dbReference type="PANTHER" id="PTHR33795">
    <property type="entry name" value="INSERTION ELEMENT IS150 PROTEIN INSJ"/>
    <property type="match status" value="1"/>
</dbReference>
<evidence type="ECO:0000256" key="2">
    <source>
        <dbReference type="SAM" id="Coils"/>
    </source>
</evidence>
<gene>
    <name evidence="4" type="ORF">BAZO_20328</name>
</gene>
<dbReference type="GO" id="GO:0043565">
    <property type="term" value="F:sequence-specific DNA binding"/>
    <property type="evidence" value="ECO:0007669"/>
    <property type="project" value="InterPro"/>
</dbReference>
<evidence type="ECO:0000256" key="1">
    <source>
        <dbReference type="ARBA" id="ARBA00038232"/>
    </source>
</evidence>
<dbReference type="InterPro" id="IPR052057">
    <property type="entry name" value="IS150/IS1296_orfA-like"/>
</dbReference>
<dbReference type="PANTHER" id="PTHR33795:SF1">
    <property type="entry name" value="INSERTION ELEMENT IS150 PROTEIN INSJ"/>
    <property type="match status" value="1"/>
</dbReference>
<dbReference type="Gene3D" id="1.10.10.10">
    <property type="entry name" value="Winged helix-like DNA-binding domain superfamily/Winged helix DNA-binding domain"/>
    <property type="match status" value="3"/>
</dbReference>
<comment type="caution">
    <text evidence="4">The sequence shown here is derived from an EMBL/GenBank/DDBJ whole genome shotgun (WGS) entry which is preliminary data.</text>
</comment>
<feature type="domain" description="Insertion element IS150 protein InsJ-like helix-turn-helix" evidence="3">
    <location>
        <begin position="68"/>
        <end position="106"/>
    </location>
</feature>
<evidence type="ECO:0000313" key="4">
    <source>
        <dbReference type="EMBL" id="EKN62801.1"/>
    </source>
</evidence>
<organism evidence="4 5">
    <name type="scientific">Schinkia azotoformans LMG 9581</name>
    <dbReference type="NCBI Taxonomy" id="1131731"/>
    <lineage>
        <taxon>Bacteria</taxon>
        <taxon>Bacillati</taxon>
        <taxon>Bacillota</taxon>
        <taxon>Bacilli</taxon>
        <taxon>Bacillales</taxon>
        <taxon>Bacillaceae</taxon>
        <taxon>Calidifontibacillus/Schinkia group</taxon>
        <taxon>Schinkia</taxon>
    </lineage>
</organism>
<dbReference type="InterPro" id="IPR036388">
    <property type="entry name" value="WH-like_DNA-bd_sf"/>
</dbReference>
<dbReference type="InterPro" id="IPR055247">
    <property type="entry name" value="InsJ-like_HTH"/>
</dbReference>
<sequence>MSKRAYSAEEKFEILTAYIEGKYSLNEITKIYKVYKTTIFDWKYNFEEYGTEGLKESSTWKEYSKELKLSAIRDYQSGEYSLREVTRKYGISSTSTLRKWINKYNNSHREIKATAKGMSQSMTKGRSTSWEERIQVVLYCIGNGKDYQKAAEAYEVSYQQVYQWVKKYENGGDEALKDKRGRNKAELSPEEKIRLEMKRLERENERLRAENLFLKKLEEIERRRK</sequence>
<dbReference type="STRING" id="1131731.BAZO_20328"/>
<protein>
    <submittedName>
        <fullName evidence="4">ISSth1, transposase(Orf1)</fullName>
    </submittedName>
</protein>
<name>K6DPT6_SCHAZ</name>
<dbReference type="Pfam" id="PF13518">
    <property type="entry name" value="HTH_28"/>
    <property type="match status" value="2"/>
</dbReference>